<dbReference type="GO" id="GO:0000981">
    <property type="term" value="F:DNA-binding transcription factor activity, RNA polymerase II-specific"/>
    <property type="evidence" value="ECO:0007669"/>
    <property type="project" value="InterPro"/>
</dbReference>
<evidence type="ECO:0000313" key="4">
    <source>
        <dbReference type="Proteomes" id="UP001221142"/>
    </source>
</evidence>
<dbReference type="Proteomes" id="UP001221142">
    <property type="component" value="Unassembled WGS sequence"/>
</dbReference>
<dbReference type="SUPFAM" id="SSF57701">
    <property type="entry name" value="Zn2/Cys6 DNA-binding domain"/>
    <property type="match status" value="1"/>
</dbReference>
<dbReference type="Gene3D" id="4.10.240.10">
    <property type="entry name" value="Zn(2)-C6 fungal-type DNA-binding domain"/>
    <property type="match status" value="1"/>
</dbReference>
<dbReference type="PROSITE" id="PS50048">
    <property type="entry name" value="ZN2_CY6_FUNGAL_2"/>
    <property type="match status" value="1"/>
</dbReference>
<feature type="region of interest" description="Disordered" evidence="1">
    <location>
        <begin position="137"/>
        <end position="172"/>
    </location>
</feature>
<dbReference type="Pfam" id="PF00172">
    <property type="entry name" value="Zn_clus"/>
    <property type="match status" value="1"/>
</dbReference>
<feature type="domain" description="Zn(2)-C6 fungal-type" evidence="2">
    <location>
        <begin position="27"/>
        <end position="62"/>
    </location>
</feature>
<dbReference type="PROSITE" id="PS00463">
    <property type="entry name" value="ZN2_CY6_FUNGAL_1"/>
    <property type="match status" value="1"/>
</dbReference>
<reference evidence="3" key="1">
    <citation type="submission" date="2023-03" db="EMBL/GenBank/DDBJ databases">
        <title>Massive genome expansion in bonnet fungi (Mycena s.s.) driven by repeated elements and novel gene families across ecological guilds.</title>
        <authorList>
            <consortium name="Lawrence Berkeley National Laboratory"/>
            <person name="Harder C.B."/>
            <person name="Miyauchi S."/>
            <person name="Viragh M."/>
            <person name="Kuo A."/>
            <person name="Thoen E."/>
            <person name="Andreopoulos B."/>
            <person name="Lu D."/>
            <person name="Skrede I."/>
            <person name="Drula E."/>
            <person name="Henrissat B."/>
            <person name="Morin E."/>
            <person name="Kohler A."/>
            <person name="Barry K."/>
            <person name="LaButti K."/>
            <person name="Morin E."/>
            <person name="Salamov A."/>
            <person name="Lipzen A."/>
            <person name="Mereny Z."/>
            <person name="Hegedus B."/>
            <person name="Baldrian P."/>
            <person name="Stursova M."/>
            <person name="Weitz H."/>
            <person name="Taylor A."/>
            <person name="Grigoriev I.V."/>
            <person name="Nagy L.G."/>
            <person name="Martin F."/>
            <person name="Kauserud H."/>
        </authorList>
    </citation>
    <scope>NUCLEOTIDE SEQUENCE</scope>
    <source>
        <strain evidence="3">9284</strain>
    </source>
</reference>
<sequence>MSHQHTQSSKPKPPPVPVSHAHRGYLACTNCRRRKVRCTITPGSPPESPCEQCTKRNWRCKYLTVSQEEDIEPSREERSQYPWPGGVQPHAGEGASSSRHRHYGALEQSVVPLTHPYTQHQQHGQYQRSDGYTEQWTATGFNEPDHSNSQRPRPPAARPPPPSNYDPGLGPTYPHYYGQNYNHNPAFNTVVYAEGYDPGFRMCTCPQGVLRCSGQCSGMRQ</sequence>
<evidence type="ECO:0000259" key="2">
    <source>
        <dbReference type="PROSITE" id="PS50048"/>
    </source>
</evidence>
<feature type="compositionally biased region" description="Pro residues" evidence="1">
    <location>
        <begin position="152"/>
        <end position="164"/>
    </location>
</feature>
<evidence type="ECO:0000313" key="3">
    <source>
        <dbReference type="EMBL" id="KAJ7644879.1"/>
    </source>
</evidence>
<protein>
    <recommendedName>
        <fullName evidence="2">Zn(2)-C6 fungal-type domain-containing protein</fullName>
    </recommendedName>
</protein>
<name>A0AAD7CCJ1_9AGAR</name>
<dbReference type="CDD" id="cd00067">
    <property type="entry name" value="GAL4"/>
    <property type="match status" value="1"/>
</dbReference>
<gene>
    <name evidence="3" type="ORF">FB45DRAFT_1053522</name>
</gene>
<dbReference type="GO" id="GO:0008270">
    <property type="term" value="F:zinc ion binding"/>
    <property type="evidence" value="ECO:0007669"/>
    <property type="project" value="InterPro"/>
</dbReference>
<keyword evidence="4" id="KW-1185">Reference proteome</keyword>
<evidence type="ECO:0000256" key="1">
    <source>
        <dbReference type="SAM" id="MobiDB-lite"/>
    </source>
</evidence>
<dbReference type="InterPro" id="IPR036864">
    <property type="entry name" value="Zn2-C6_fun-type_DNA-bd_sf"/>
</dbReference>
<dbReference type="EMBL" id="JARKIF010000003">
    <property type="protein sequence ID" value="KAJ7644879.1"/>
    <property type="molecule type" value="Genomic_DNA"/>
</dbReference>
<proteinExistence type="predicted"/>
<feature type="region of interest" description="Disordered" evidence="1">
    <location>
        <begin position="66"/>
        <end position="100"/>
    </location>
</feature>
<dbReference type="InterPro" id="IPR001138">
    <property type="entry name" value="Zn2Cys6_DnaBD"/>
</dbReference>
<dbReference type="SMART" id="SM00066">
    <property type="entry name" value="GAL4"/>
    <property type="match status" value="1"/>
</dbReference>
<feature type="region of interest" description="Disordered" evidence="1">
    <location>
        <begin position="1"/>
        <end position="21"/>
    </location>
</feature>
<dbReference type="AlphaFoldDB" id="A0AAD7CCJ1"/>
<accession>A0AAD7CCJ1</accession>
<organism evidence="3 4">
    <name type="scientific">Roridomyces roridus</name>
    <dbReference type="NCBI Taxonomy" id="1738132"/>
    <lineage>
        <taxon>Eukaryota</taxon>
        <taxon>Fungi</taxon>
        <taxon>Dikarya</taxon>
        <taxon>Basidiomycota</taxon>
        <taxon>Agaricomycotina</taxon>
        <taxon>Agaricomycetes</taxon>
        <taxon>Agaricomycetidae</taxon>
        <taxon>Agaricales</taxon>
        <taxon>Marasmiineae</taxon>
        <taxon>Mycenaceae</taxon>
        <taxon>Roridomyces</taxon>
    </lineage>
</organism>
<comment type="caution">
    <text evidence="3">The sequence shown here is derived from an EMBL/GenBank/DDBJ whole genome shotgun (WGS) entry which is preliminary data.</text>
</comment>